<proteinExistence type="predicted"/>
<reference evidence="1" key="1">
    <citation type="submission" date="2019-06" db="EMBL/GenBank/DDBJ databases">
        <authorList>
            <person name="Murdoch R.W."/>
            <person name="Fathepure B."/>
        </authorList>
    </citation>
    <scope>NUCLEOTIDE SEQUENCE</scope>
</reference>
<dbReference type="SUPFAM" id="SSF102400">
    <property type="entry name" value="DNA polymerase III chi subunit"/>
    <property type="match status" value="1"/>
</dbReference>
<dbReference type="Gene3D" id="3.40.50.10110">
    <property type="entry name" value="DNA polymerase III subunit chi"/>
    <property type="match status" value="1"/>
</dbReference>
<protein>
    <submittedName>
        <fullName evidence="1">DNA polymerase III subunit chi</fullName>
        <ecNumber evidence="1">2.7.7.7</ecNumber>
    </submittedName>
</protein>
<dbReference type="Pfam" id="PF04364">
    <property type="entry name" value="DNA_pol3_chi"/>
    <property type="match status" value="1"/>
</dbReference>
<dbReference type="GO" id="GO:0003887">
    <property type="term" value="F:DNA-directed DNA polymerase activity"/>
    <property type="evidence" value="ECO:0007669"/>
    <property type="project" value="UniProtKB-EC"/>
</dbReference>
<dbReference type="EC" id="2.7.7.7" evidence="1"/>
<keyword evidence="1" id="KW-0808">Transferase</keyword>
<dbReference type="PANTHER" id="PTHR38767">
    <property type="entry name" value="DNA POLYMERASE III SUBUNIT CHI"/>
    <property type="match status" value="1"/>
</dbReference>
<gene>
    <name evidence="1" type="primary">holC</name>
    <name evidence="1" type="ORF">KBTEX_01771</name>
</gene>
<dbReference type="InterPro" id="IPR007459">
    <property type="entry name" value="DNA_pol3_chi"/>
</dbReference>
<dbReference type="PANTHER" id="PTHR38767:SF1">
    <property type="entry name" value="DNA POLYMERASE III SUBUNIT CHI"/>
    <property type="match status" value="1"/>
</dbReference>
<name>A0A5B8RC15_9ZZZZ</name>
<dbReference type="AlphaFoldDB" id="A0A5B8RC15"/>
<keyword evidence="1" id="KW-0548">Nucleotidyltransferase</keyword>
<dbReference type="GO" id="GO:0003677">
    <property type="term" value="F:DNA binding"/>
    <property type="evidence" value="ECO:0007669"/>
    <property type="project" value="InterPro"/>
</dbReference>
<evidence type="ECO:0000313" key="1">
    <source>
        <dbReference type="EMBL" id="QEA05448.1"/>
    </source>
</evidence>
<dbReference type="InterPro" id="IPR036768">
    <property type="entry name" value="PolIII_chi_sf"/>
</dbReference>
<dbReference type="EMBL" id="MN079101">
    <property type="protein sequence ID" value="QEA05448.1"/>
    <property type="molecule type" value="Genomic_DNA"/>
</dbReference>
<dbReference type="GO" id="GO:0006260">
    <property type="term" value="P:DNA replication"/>
    <property type="evidence" value="ECO:0007669"/>
    <property type="project" value="InterPro"/>
</dbReference>
<sequence length="138" mass="15165">MQVDFYILGEAGAEARAHFACRLAEKAYRGAFGVTILAGDSAAAAQLDDMLWSFRQGSFVPHALAREADDTDAVVIAWGSDVPRRDVLVNLTDAIPPDWQGFERVAEIVTADDETRRPARARFRSYRDAGVTPTNHTL</sequence>
<accession>A0A5B8RC15</accession>
<dbReference type="GO" id="GO:0032298">
    <property type="term" value="P:positive regulation of DNA-templated DNA replication initiation"/>
    <property type="evidence" value="ECO:0007669"/>
    <property type="project" value="TreeGrafter"/>
</dbReference>
<organism evidence="1">
    <name type="scientific">uncultured organism</name>
    <dbReference type="NCBI Taxonomy" id="155900"/>
    <lineage>
        <taxon>unclassified sequences</taxon>
        <taxon>environmental samples</taxon>
    </lineage>
</organism>